<dbReference type="Proteomes" id="UP001140513">
    <property type="component" value="Unassembled WGS sequence"/>
</dbReference>
<gene>
    <name evidence="2" type="ORF">N0V89_001405</name>
</gene>
<comment type="caution">
    <text evidence="2">The sequence shown here is derived from an EMBL/GenBank/DDBJ whole genome shotgun (WGS) entry which is preliminary data.</text>
</comment>
<accession>A0A9W8XWH6</accession>
<evidence type="ECO:0000259" key="1">
    <source>
        <dbReference type="Pfam" id="PF06985"/>
    </source>
</evidence>
<dbReference type="Pfam" id="PF06985">
    <property type="entry name" value="HET"/>
    <property type="match status" value="1"/>
</dbReference>
<dbReference type="PANTHER" id="PTHR33112:SF12">
    <property type="entry name" value="HETEROKARYON INCOMPATIBILITY DOMAIN-CONTAINING PROTEIN"/>
    <property type="match status" value="1"/>
</dbReference>
<dbReference type="PANTHER" id="PTHR33112">
    <property type="entry name" value="DOMAIN PROTEIN, PUTATIVE-RELATED"/>
    <property type="match status" value="1"/>
</dbReference>
<dbReference type="RefSeq" id="XP_056077040.1">
    <property type="nucleotide sequence ID" value="XM_056210218.1"/>
</dbReference>
<keyword evidence="3" id="KW-1185">Reference proteome</keyword>
<protein>
    <recommendedName>
        <fullName evidence="1">Heterokaryon incompatibility domain-containing protein</fullName>
    </recommendedName>
</protein>
<dbReference type="GeneID" id="80904935"/>
<feature type="domain" description="Heterokaryon incompatibility" evidence="1">
    <location>
        <begin position="1"/>
        <end position="70"/>
    </location>
</feature>
<reference evidence="2" key="1">
    <citation type="submission" date="2022-10" db="EMBL/GenBank/DDBJ databases">
        <title>Tapping the CABI collections for fungal endophytes: first genome assemblies for Collariella, Neodidymelliopsis, Ascochyta clinopodiicola, Didymella pomorum, Didymosphaeria variabile, Neocosmospora piperis and Neocucurbitaria cava.</title>
        <authorList>
            <person name="Hill R."/>
        </authorList>
    </citation>
    <scope>NUCLEOTIDE SEQUENCE</scope>
    <source>
        <strain evidence="2">IMI 356815</strain>
    </source>
</reference>
<proteinExistence type="predicted"/>
<evidence type="ECO:0000313" key="3">
    <source>
        <dbReference type="Proteomes" id="UP001140513"/>
    </source>
</evidence>
<organism evidence="2 3">
    <name type="scientific">Didymosphaeria variabile</name>
    <dbReference type="NCBI Taxonomy" id="1932322"/>
    <lineage>
        <taxon>Eukaryota</taxon>
        <taxon>Fungi</taxon>
        <taxon>Dikarya</taxon>
        <taxon>Ascomycota</taxon>
        <taxon>Pezizomycotina</taxon>
        <taxon>Dothideomycetes</taxon>
        <taxon>Pleosporomycetidae</taxon>
        <taxon>Pleosporales</taxon>
        <taxon>Massarineae</taxon>
        <taxon>Didymosphaeriaceae</taxon>
        <taxon>Didymosphaeria</taxon>
    </lineage>
</organism>
<name>A0A9W8XWH6_9PLEO</name>
<dbReference type="InterPro" id="IPR010730">
    <property type="entry name" value="HET"/>
</dbReference>
<dbReference type="AlphaFoldDB" id="A0A9W8XWH6"/>
<dbReference type="EMBL" id="JAPEUX010000001">
    <property type="protein sequence ID" value="KAJ4360838.1"/>
    <property type="molecule type" value="Genomic_DNA"/>
</dbReference>
<evidence type="ECO:0000313" key="2">
    <source>
        <dbReference type="EMBL" id="KAJ4360838.1"/>
    </source>
</evidence>
<sequence length="429" mass="47879">MDYIYEQAFATIVALGENANVGLPGVDGGPRRHPQLVAEFGPVRLLSRCPTLSSQINDSVWLSRGWTYQEGLFSRRCLFFSEHQVYFHCNNMLCTEDSPSAVYVSAVTDPKNMAKENPYWNADRNYIRSNTLWTGKLAGSIYTYVEYLGQYVCRDVSYDSDAVNAFGAVLSRLQRDSFPNGFVHGIPRDTFREGLLWSAAGNISRRASGGFPSWTWAAWKTGKSGITYGPVAAANDDQSSTIVPHPLSISLGQNNLYRSQTTNMRLSDSGLELQALWGAYSNSHKSLPPRKVPRSITADALYIDGPIVSLPVTYNAATQVVGFTAPPHLPKVRMMEVWPLMVEKCRDGFWFGSLPVAKGVPSRRDFLVLRSKHVPKYNYLADIQFTLLLLDWTDNSVATRAGILTLSIEAGLGEFWKFANVRRGAFWMI</sequence>
<dbReference type="OrthoDB" id="5428863at2759"/>